<proteinExistence type="predicted"/>
<evidence type="ECO:0000313" key="2">
    <source>
        <dbReference type="EMBL" id="GAA3174778.1"/>
    </source>
</evidence>
<sequence>MKRTLALGAVWIASAAAAVGLGFLAISLVDASASPGTTGVAASATVTPPGVTPTATPSAGSATGEHATEAGTVFANCTGGQPVLAGAPAAGWWIDDSDDPGEVEFENGTQKLEVHVVCGPGGPQFSVEGPRADDGGGRGGDDDGIEVTPGPTTSPGSTDDDVDDDSSGRDGGGHGSDD</sequence>
<organism evidence="2 3">
    <name type="scientific">Blastococcus jejuensis</name>
    <dbReference type="NCBI Taxonomy" id="351224"/>
    <lineage>
        <taxon>Bacteria</taxon>
        <taxon>Bacillati</taxon>
        <taxon>Actinomycetota</taxon>
        <taxon>Actinomycetes</taxon>
        <taxon>Geodermatophilales</taxon>
        <taxon>Geodermatophilaceae</taxon>
        <taxon>Blastococcus</taxon>
    </lineage>
</organism>
<feature type="compositionally biased region" description="Basic and acidic residues" evidence="1">
    <location>
        <begin position="130"/>
        <end position="141"/>
    </location>
</feature>
<gene>
    <name evidence="2" type="ORF">GCM10010531_30450</name>
</gene>
<evidence type="ECO:0000313" key="3">
    <source>
        <dbReference type="Proteomes" id="UP001499924"/>
    </source>
</evidence>
<feature type="compositionally biased region" description="Basic and acidic residues" evidence="1">
    <location>
        <begin position="166"/>
        <end position="178"/>
    </location>
</feature>
<reference evidence="3" key="1">
    <citation type="journal article" date="2019" name="Int. J. Syst. Evol. Microbiol.">
        <title>The Global Catalogue of Microorganisms (GCM) 10K type strain sequencing project: providing services to taxonomists for standard genome sequencing and annotation.</title>
        <authorList>
            <consortium name="The Broad Institute Genomics Platform"/>
            <consortium name="The Broad Institute Genome Sequencing Center for Infectious Disease"/>
            <person name="Wu L."/>
            <person name="Ma J."/>
        </authorList>
    </citation>
    <scope>NUCLEOTIDE SEQUENCE [LARGE SCALE GENOMIC DNA]</scope>
    <source>
        <strain evidence="3">JCM 15614</strain>
    </source>
</reference>
<dbReference type="Proteomes" id="UP001499924">
    <property type="component" value="Unassembled WGS sequence"/>
</dbReference>
<dbReference type="RefSeq" id="WP_344689803.1">
    <property type="nucleotide sequence ID" value="NZ_BAAAVV010000007.1"/>
</dbReference>
<feature type="region of interest" description="Disordered" evidence="1">
    <location>
        <begin position="37"/>
        <end position="66"/>
    </location>
</feature>
<protein>
    <submittedName>
        <fullName evidence="2">Uncharacterized protein</fullName>
    </submittedName>
</protein>
<comment type="caution">
    <text evidence="2">The sequence shown here is derived from an EMBL/GenBank/DDBJ whole genome shotgun (WGS) entry which is preliminary data.</text>
</comment>
<name>A0ABP6PF35_9ACTN</name>
<feature type="region of interest" description="Disordered" evidence="1">
    <location>
        <begin position="118"/>
        <end position="178"/>
    </location>
</feature>
<feature type="compositionally biased region" description="Low complexity" evidence="1">
    <location>
        <begin position="148"/>
        <end position="157"/>
    </location>
</feature>
<feature type="compositionally biased region" description="Low complexity" evidence="1">
    <location>
        <begin position="37"/>
        <end position="64"/>
    </location>
</feature>
<dbReference type="EMBL" id="BAAAVV010000007">
    <property type="protein sequence ID" value="GAA3174778.1"/>
    <property type="molecule type" value="Genomic_DNA"/>
</dbReference>
<accession>A0ABP6PF35</accession>
<keyword evidence="3" id="KW-1185">Reference proteome</keyword>
<evidence type="ECO:0000256" key="1">
    <source>
        <dbReference type="SAM" id="MobiDB-lite"/>
    </source>
</evidence>